<gene>
    <name evidence="1" type="ORF">DILT_LOCUS2997</name>
</gene>
<dbReference type="AlphaFoldDB" id="A0A3P6UIY6"/>
<evidence type="ECO:0000313" key="2">
    <source>
        <dbReference type="Proteomes" id="UP000281553"/>
    </source>
</evidence>
<dbReference type="Proteomes" id="UP000281553">
    <property type="component" value="Unassembled WGS sequence"/>
</dbReference>
<organism evidence="1 2">
    <name type="scientific">Dibothriocephalus latus</name>
    <name type="common">Fish tapeworm</name>
    <name type="synonym">Diphyllobothrium latum</name>
    <dbReference type="NCBI Taxonomy" id="60516"/>
    <lineage>
        <taxon>Eukaryota</taxon>
        <taxon>Metazoa</taxon>
        <taxon>Spiralia</taxon>
        <taxon>Lophotrochozoa</taxon>
        <taxon>Platyhelminthes</taxon>
        <taxon>Cestoda</taxon>
        <taxon>Eucestoda</taxon>
        <taxon>Diphyllobothriidea</taxon>
        <taxon>Diphyllobothriidae</taxon>
        <taxon>Dibothriocephalus</taxon>
    </lineage>
</organism>
<name>A0A3P6UIY6_DIBLA</name>
<protein>
    <submittedName>
        <fullName evidence="1">Uncharacterized protein</fullName>
    </submittedName>
</protein>
<proteinExistence type="predicted"/>
<reference evidence="1 2" key="1">
    <citation type="submission" date="2018-11" db="EMBL/GenBank/DDBJ databases">
        <authorList>
            <consortium name="Pathogen Informatics"/>
        </authorList>
    </citation>
    <scope>NUCLEOTIDE SEQUENCE [LARGE SCALE GENOMIC DNA]</scope>
</reference>
<accession>A0A3P6UIY6</accession>
<keyword evidence="2" id="KW-1185">Reference proteome</keyword>
<sequence>MHSDELIFSSEMVFLLTSIPTGFAVSTIDELLADRFGDDDQQLNRQHVTELLKLSVSTFFKFNDQVYEQKKETLMRSPPVGAYCRGGPEEARATSLTYLLSKTWTSFVHENMHSCGAAANIEHMPNIKFVVLTDLPANRDDWFGCIALLARLSAINNQDN</sequence>
<dbReference type="EMBL" id="UYRU01042952">
    <property type="protein sequence ID" value="VDK79118.1"/>
    <property type="molecule type" value="Genomic_DNA"/>
</dbReference>
<evidence type="ECO:0000313" key="1">
    <source>
        <dbReference type="EMBL" id="VDK79118.1"/>
    </source>
</evidence>